<organism evidence="8 9">
    <name type="scientific">Thalassolituus oleivorans MIL-1</name>
    <dbReference type="NCBI Taxonomy" id="1298593"/>
    <lineage>
        <taxon>Bacteria</taxon>
        <taxon>Pseudomonadati</taxon>
        <taxon>Pseudomonadota</taxon>
        <taxon>Gammaproteobacteria</taxon>
        <taxon>Oceanospirillales</taxon>
        <taxon>Oceanospirillaceae</taxon>
        <taxon>Thalassolituus</taxon>
    </lineage>
</organism>
<dbReference type="InterPro" id="IPR052031">
    <property type="entry name" value="Membrane_Transporter-Flippase"/>
</dbReference>
<dbReference type="eggNOG" id="COG0534">
    <property type="taxonomic scope" value="Bacteria"/>
</dbReference>
<dbReference type="PANTHER" id="PTHR43549">
    <property type="entry name" value="MULTIDRUG RESISTANCE PROTEIN YPNP-RELATED"/>
    <property type="match status" value="1"/>
</dbReference>
<dbReference type="GO" id="GO:0015297">
    <property type="term" value="F:antiporter activity"/>
    <property type="evidence" value="ECO:0007669"/>
    <property type="project" value="InterPro"/>
</dbReference>
<feature type="transmembrane region" description="Helical" evidence="7">
    <location>
        <begin position="59"/>
        <end position="79"/>
    </location>
</feature>
<evidence type="ECO:0000256" key="7">
    <source>
        <dbReference type="SAM" id="Phobius"/>
    </source>
</evidence>
<reference evidence="8 9" key="1">
    <citation type="journal article" date="2013" name="Genome Announc.">
        <title>Genome Sequence of Thalassolituus oleivorans MIL-1 (DSM 14913T).</title>
        <authorList>
            <person name="Golyshin P.N."/>
            <person name="Werner J."/>
            <person name="Chernikova T.N."/>
            <person name="Tran H."/>
            <person name="Ferrer M."/>
            <person name="Yakimov M.M."/>
            <person name="Teeling H."/>
            <person name="Golyshina O.V."/>
        </authorList>
    </citation>
    <scope>NUCLEOTIDE SEQUENCE [LARGE SCALE GENOMIC DNA]</scope>
    <source>
        <strain evidence="8 9">MIL-1</strain>
    </source>
</reference>
<evidence type="ECO:0000256" key="1">
    <source>
        <dbReference type="ARBA" id="ARBA00004429"/>
    </source>
</evidence>
<dbReference type="GO" id="GO:0042910">
    <property type="term" value="F:xenobiotic transmembrane transporter activity"/>
    <property type="evidence" value="ECO:0007669"/>
    <property type="project" value="InterPro"/>
</dbReference>
<evidence type="ECO:0000313" key="9">
    <source>
        <dbReference type="Proteomes" id="UP000011866"/>
    </source>
</evidence>
<feature type="transmembrane region" description="Helical" evidence="7">
    <location>
        <begin position="21"/>
        <end position="39"/>
    </location>
</feature>
<dbReference type="PATRIC" id="fig|1298593.3.peg.3429"/>
<feature type="transmembrane region" description="Helical" evidence="7">
    <location>
        <begin position="415"/>
        <end position="435"/>
    </location>
</feature>
<keyword evidence="6 7" id="KW-0472">Membrane</keyword>
<dbReference type="PIRSF" id="PIRSF006603">
    <property type="entry name" value="DinF"/>
    <property type="match status" value="1"/>
</dbReference>
<protein>
    <submittedName>
        <fullName evidence="8">Putative multi antimicrobial extrusion protein MatE/Na+-driven multidrug efflux pump</fullName>
    </submittedName>
</protein>
<dbReference type="GO" id="GO:0005886">
    <property type="term" value="C:plasma membrane"/>
    <property type="evidence" value="ECO:0007669"/>
    <property type="project" value="UniProtKB-SubCell"/>
</dbReference>
<sequence>MRNAILGGPIAATLHQLTRPMIIGILAMMFFSLVDAWFVSLLGTTSLAAVSFAQPVTMVISNMAIGLGIALSALIARAVGVDDTLSLRRALTSGLMLSFVLGTVLWLIGVLNHDALFRAMGADAELLPEIWAYMVYWWPGSILLLALMMQNASLRAMGNTKLPSLMMLAAAMLNAMLDPLLIFGLGPIPAMGIGGASLASGICWAIVLGVIMQQQIRQGYVSFVELTLKQMLALWRRLLELGIPAMITNLLVPVAGAILLSMIANSGEAAVAGFGVGMRFDSFLLSLVLALTATLPAFIAQNHAAGNDDRIWLVMNYSLRLVVIAQLSICAVLWLVAEPLAQLFSEDAEVVKVTVMYLHWLPLGYIGMGIVLCVNAALNSLQRTVISMVLNTVRLFVFYVLGAVIGLQLDGVRGLLIGAALGNLLAGGIVWWLMLRMQSRGELSFGSFQLSLDRISRH</sequence>
<feature type="transmembrane region" description="Helical" evidence="7">
    <location>
        <begin position="317"/>
        <end position="337"/>
    </location>
</feature>
<keyword evidence="2" id="KW-0813">Transport</keyword>
<keyword evidence="5 7" id="KW-1133">Transmembrane helix</keyword>
<evidence type="ECO:0000256" key="6">
    <source>
        <dbReference type="ARBA" id="ARBA00023136"/>
    </source>
</evidence>
<evidence type="ECO:0000256" key="5">
    <source>
        <dbReference type="ARBA" id="ARBA00022989"/>
    </source>
</evidence>
<dbReference type="Proteomes" id="UP000011866">
    <property type="component" value="Chromosome"/>
</dbReference>
<dbReference type="EMBL" id="HF680312">
    <property type="protein sequence ID" value="CCU73934.1"/>
    <property type="molecule type" value="Genomic_DNA"/>
</dbReference>
<name>M5DX58_9GAMM</name>
<feature type="transmembrane region" description="Helical" evidence="7">
    <location>
        <begin position="357"/>
        <end position="378"/>
    </location>
</feature>
<comment type="subcellular location">
    <subcellularLocation>
        <location evidence="1">Cell inner membrane</location>
        <topology evidence="1">Multi-pass membrane protein</topology>
    </subcellularLocation>
</comment>
<feature type="transmembrane region" description="Helical" evidence="7">
    <location>
        <begin position="130"/>
        <end position="150"/>
    </location>
</feature>
<evidence type="ECO:0000256" key="2">
    <source>
        <dbReference type="ARBA" id="ARBA00022448"/>
    </source>
</evidence>
<proteinExistence type="predicted"/>
<evidence type="ECO:0000313" key="8">
    <source>
        <dbReference type="EMBL" id="CCU73934.1"/>
    </source>
</evidence>
<gene>
    <name evidence="8" type="ORF">TOL_3549</name>
</gene>
<dbReference type="InterPro" id="IPR048279">
    <property type="entry name" value="MdtK-like"/>
</dbReference>
<accession>M5DX58</accession>
<dbReference type="Pfam" id="PF01554">
    <property type="entry name" value="MatE"/>
    <property type="match status" value="2"/>
</dbReference>
<feature type="transmembrane region" description="Helical" evidence="7">
    <location>
        <begin position="385"/>
        <end position="409"/>
    </location>
</feature>
<dbReference type="HOGENOM" id="CLU_012893_5_3_6"/>
<dbReference type="KEGG" id="tol:TOL_3549"/>
<keyword evidence="4 7" id="KW-0812">Transmembrane</keyword>
<feature type="transmembrane region" description="Helical" evidence="7">
    <location>
        <begin position="283"/>
        <end position="305"/>
    </location>
</feature>
<keyword evidence="9" id="KW-1185">Reference proteome</keyword>
<keyword evidence="3" id="KW-1003">Cell membrane</keyword>
<feature type="transmembrane region" description="Helical" evidence="7">
    <location>
        <begin position="162"/>
        <end position="182"/>
    </location>
</feature>
<dbReference type="NCBIfam" id="TIGR00797">
    <property type="entry name" value="matE"/>
    <property type="match status" value="1"/>
</dbReference>
<dbReference type="GeneID" id="79178254"/>
<feature type="transmembrane region" description="Helical" evidence="7">
    <location>
        <begin position="238"/>
        <end position="263"/>
    </location>
</feature>
<dbReference type="InterPro" id="IPR002528">
    <property type="entry name" value="MATE_fam"/>
</dbReference>
<dbReference type="AlphaFoldDB" id="M5DX58"/>
<feature type="transmembrane region" description="Helical" evidence="7">
    <location>
        <begin position="188"/>
        <end position="211"/>
    </location>
</feature>
<evidence type="ECO:0000256" key="4">
    <source>
        <dbReference type="ARBA" id="ARBA00022692"/>
    </source>
</evidence>
<evidence type="ECO:0000256" key="3">
    <source>
        <dbReference type="ARBA" id="ARBA00022475"/>
    </source>
</evidence>
<dbReference type="PANTHER" id="PTHR43549:SF3">
    <property type="entry name" value="MULTIDRUG RESISTANCE PROTEIN YPNP-RELATED"/>
    <property type="match status" value="1"/>
</dbReference>
<feature type="transmembrane region" description="Helical" evidence="7">
    <location>
        <begin position="91"/>
        <end position="110"/>
    </location>
</feature>
<dbReference type="RefSeq" id="WP_015488634.1">
    <property type="nucleotide sequence ID" value="NC_020888.1"/>
</dbReference>
<dbReference type="STRING" id="187493.CN03_17830"/>